<protein>
    <submittedName>
        <fullName evidence="1">Uncharacterized protein</fullName>
    </submittedName>
</protein>
<evidence type="ECO:0000313" key="2">
    <source>
        <dbReference type="Proteomes" id="UP000195696"/>
    </source>
</evidence>
<reference evidence="1 2" key="1">
    <citation type="submission" date="2016-08" db="EMBL/GenBank/DDBJ databases">
        <authorList>
            <person name="Seilhamer J.J."/>
        </authorList>
    </citation>
    <scope>NUCLEOTIDE SEQUENCE [LARGE SCALE GENOMIC DNA]</scope>
    <source>
        <strain evidence="1 2">SDA_GO95</strain>
    </source>
</reference>
<gene>
    <name evidence="1" type="ORF">BWGO95_00911</name>
</gene>
<dbReference type="Proteomes" id="UP000195696">
    <property type="component" value="Unassembled WGS sequence"/>
</dbReference>
<proteinExistence type="predicted"/>
<organism evidence="1 2">
    <name type="scientific">Bacillus mycoides</name>
    <dbReference type="NCBI Taxonomy" id="1405"/>
    <lineage>
        <taxon>Bacteria</taxon>
        <taxon>Bacillati</taxon>
        <taxon>Bacillota</taxon>
        <taxon>Bacilli</taxon>
        <taxon>Bacillales</taxon>
        <taxon>Bacillaceae</taxon>
        <taxon>Bacillus</taxon>
        <taxon>Bacillus cereus group</taxon>
    </lineage>
</organism>
<sequence length="16" mass="1969">MDLEESRIVYKKDVPF</sequence>
<name>A0A1D3MN80_BACMY</name>
<evidence type="ECO:0000313" key="1">
    <source>
        <dbReference type="EMBL" id="SCB66798.1"/>
    </source>
</evidence>
<dbReference type="AlphaFoldDB" id="A0A1D3MN80"/>
<accession>A0A1D3MN80</accession>
<dbReference type="EMBL" id="FMAK01000021">
    <property type="protein sequence ID" value="SCB66798.1"/>
    <property type="molecule type" value="Genomic_DNA"/>
</dbReference>